<sequence length="150" mass="16124">MKWANLALANVLMVMAAASVAAPAFTGVQEQVANVERAFAATMKARDHAAFVAFLSDEAVFSGGTQPLRGKKAVADEWKKFFAKPDAPFSWEPDEVEVLASGTLAKTSGPVHGPDGKLIARFSSVWRLEAPNTWRIVFDGGVEVCDCKKP</sequence>
<dbReference type="Gene3D" id="3.10.450.50">
    <property type="match status" value="1"/>
</dbReference>
<dbReference type="InterPro" id="IPR027843">
    <property type="entry name" value="DUF4440"/>
</dbReference>
<keyword evidence="1" id="KW-0732">Signal</keyword>
<proteinExistence type="predicted"/>
<reference evidence="3 4" key="1">
    <citation type="submission" date="2019-10" db="EMBL/GenBank/DDBJ databases">
        <title>Two novel species isolated from a subtropical stream in China.</title>
        <authorList>
            <person name="Lu H."/>
        </authorList>
    </citation>
    <scope>NUCLEOTIDE SEQUENCE [LARGE SCALE GENOMIC DNA]</scope>
    <source>
        <strain evidence="3 4">FT103W</strain>
    </source>
</reference>
<dbReference type="InterPro" id="IPR032710">
    <property type="entry name" value="NTF2-like_dom_sf"/>
</dbReference>
<dbReference type="RefSeq" id="WP_152802026.1">
    <property type="nucleotide sequence ID" value="NZ_WHUF01000001.1"/>
</dbReference>
<feature type="chain" id="PRO_5032334878" evidence="1">
    <location>
        <begin position="22"/>
        <end position="150"/>
    </location>
</feature>
<gene>
    <name evidence="3" type="ORF">GEV01_04560</name>
</gene>
<dbReference type="Pfam" id="PF14534">
    <property type="entry name" value="DUF4440"/>
    <property type="match status" value="1"/>
</dbReference>
<protein>
    <submittedName>
        <fullName evidence="3">DUF4440 domain-containing protein</fullName>
    </submittedName>
</protein>
<dbReference type="Proteomes" id="UP000444318">
    <property type="component" value="Unassembled WGS sequence"/>
</dbReference>
<evidence type="ECO:0000313" key="4">
    <source>
        <dbReference type="Proteomes" id="UP000444318"/>
    </source>
</evidence>
<evidence type="ECO:0000256" key="1">
    <source>
        <dbReference type="SAM" id="SignalP"/>
    </source>
</evidence>
<organism evidence="3 4">
    <name type="scientific">Rugamonas rivuli</name>
    <dbReference type="NCBI Taxonomy" id="2743358"/>
    <lineage>
        <taxon>Bacteria</taxon>
        <taxon>Pseudomonadati</taxon>
        <taxon>Pseudomonadota</taxon>
        <taxon>Betaproteobacteria</taxon>
        <taxon>Burkholderiales</taxon>
        <taxon>Oxalobacteraceae</taxon>
        <taxon>Telluria group</taxon>
        <taxon>Rugamonas</taxon>
    </lineage>
</organism>
<feature type="domain" description="DUF4440" evidence="2">
    <location>
        <begin position="33"/>
        <end position="136"/>
    </location>
</feature>
<accession>A0A843S7P8</accession>
<dbReference type="EMBL" id="WHUF01000001">
    <property type="protein sequence ID" value="MQA18782.1"/>
    <property type="molecule type" value="Genomic_DNA"/>
</dbReference>
<dbReference type="AlphaFoldDB" id="A0A843S7P8"/>
<feature type="signal peptide" evidence="1">
    <location>
        <begin position="1"/>
        <end position="21"/>
    </location>
</feature>
<keyword evidence="4" id="KW-1185">Reference proteome</keyword>
<dbReference type="SUPFAM" id="SSF54427">
    <property type="entry name" value="NTF2-like"/>
    <property type="match status" value="1"/>
</dbReference>
<evidence type="ECO:0000313" key="3">
    <source>
        <dbReference type="EMBL" id="MQA18782.1"/>
    </source>
</evidence>
<evidence type="ECO:0000259" key="2">
    <source>
        <dbReference type="Pfam" id="PF14534"/>
    </source>
</evidence>
<name>A0A843S7P8_9BURK</name>
<comment type="caution">
    <text evidence="3">The sequence shown here is derived from an EMBL/GenBank/DDBJ whole genome shotgun (WGS) entry which is preliminary data.</text>
</comment>